<dbReference type="Pfam" id="PF13975">
    <property type="entry name" value="gag-asp_proteas"/>
    <property type="match status" value="1"/>
</dbReference>
<dbReference type="SUPFAM" id="SSF50630">
    <property type="entry name" value="Acid proteases"/>
    <property type="match status" value="1"/>
</dbReference>
<proteinExistence type="predicted"/>
<dbReference type="InterPro" id="IPR034122">
    <property type="entry name" value="Retropepsin-like_bacterial"/>
</dbReference>
<evidence type="ECO:0000313" key="2">
    <source>
        <dbReference type="Proteomes" id="UP001239782"/>
    </source>
</evidence>
<dbReference type="KEGG" id="plei:Q9312_15755"/>
<keyword evidence="2" id="KW-1185">Reference proteome</keyword>
<dbReference type="CDD" id="cd05483">
    <property type="entry name" value="retropepsin_like_bacteria"/>
    <property type="match status" value="1"/>
</dbReference>
<protein>
    <submittedName>
        <fullName evidence="1">TIGR02281 family clan AA aspartic protease</fullName>
        <ecNumber evidence="1">3.4.23.-</ecNumber>
    </submittedName>
</protein>
<dbReference type="Proteomes" id="UP001239782">
    <property type="component" value="Chromosome"/>
</dbReference>
<dbReference type="InterPro" id="IPR021109">
    <property type="entry name" value="Peptidase_aspartic_dom_sf"/>
</dbReference>
<reference evidence="1 2" key="1">
    <citation type="submission" date="2023-08" db="EMBL/GenBank/DDBJ databases">
        <title>Pleionea litopenaei sp. nov., isolated from stomach of juvenile Litopenaeus vannamei.</title>
        <authorList>
            <person name="Rho A.M."/>
            <person name="Hwang C.Y."/>
        </authorList>
    </citation>
    <scope>NUCLEOTIDE SEQUENCE [LARGE SCALE GENOMIC DNA]</scope>
    <source>
        <strain evidence="1 2">HL-JVS1</strain>
    </source>
</reference>
<dbReference type="GO" id="GO:0008233">
    <property type="term" value="F:peptidase activity"/>
    <property type="evidence" value="ECO:0007669"/>
    <property type="project" value="UniProtKB-KW"/>
</dbReference>
<dbReference type="RefSeq" id="WP_309201821.1">
    <property type="nucleotide sequence ID" value="NZ_CP133548.1"/>
</dbReference>
<dbReference type="Gene3D" id="2.40.70.10">
    <property type="entry name" value="Acid Proteases"/>
    <property type="match status" value="1"/>
</dbReference>
<dbReference type="AlphaFoldDB" id="A0AA51RS88"/>
<dbReference type="EC" id="3.4.23.-" evidence="1"/>
<keyword evidence="1" id="KW-0378">Hydrolase</keyword>
<evidence type="ECO:0000313" key="1">
    <source>
        <dbReference type="EMBL" id="WMS86676.1"/>
    </source>
</evidence>
<accession>A0AA51RS88</accession>
<sequence>MVLRKFLSAVVIALSFSYLWAVDGLSIHVSGLFKNTAILTINGQQHTLKVGLTSPEGVKLISANSRRAVVEYNGKQHTLTMGSSGALGFDDPDVMVPITPPEEHKSLKLVREQDGMFRVRGTINNTQVHFLVDTGATIVAMNHTTAERIGIPFRAIGKPMKVETASGIEDAYRVVLRRVRIGDLELSNVEGSVIVGNQPSKVLLGNSFLGKFKVEQDGDHLTIGSRH</sequence>
<organism evidence="1 2">
    <name type="scientific">Pleionea litopenaei</name>
    <dbReference type="NCBI Taxonomy" id="3070815"/>
    <lineage>
        <taxon>Bacteria</taxon>
        <taxon>Pseudomonadati</taxon>
        <taxon>Pseudomonadota</taxon>
        <taxon>Gammaproteobacteria</taxon>
        <taxon>Oceanospirillales</taxon>
        <taxon>Pleioneaceae</taxon>
        <taxon>Pleionea</taxon>
    </lineage>
</organism>
<dbReference type="GO" id="GO:0006508">
    <property type="term" value="P:proteolysis"/>
    <property type="evidence" value="ECO:0007669"/>
    <property type="project" value="UniProtKB-KW"/>
</dbReference>
<dbReference type="InterPro" id="IPR011969">
    <property type="entry name" value="Clan_AA_Asp_peptidase_C"/>
</dbReference>
<dbReference type="EMBL" id="CP133548">
    <property type="protein sequence ID" value="WMS86676.1"/>
    <property type="molecule type" value="Genomic_DNA"/>
</dbReference>
<dbReference type="NCBIfam" id="TIGR02281">
    <property type="entry name" value="clan_AA_DTGA"/>
    <property type="match status" value="1"/>
</dbReference>
<name>A0AA51RS88_9GAMM</name>
<keyword evidence="1" id="KW-0645">Protease</keyword>
<gene>
    <name evidence="1" type="ORF">Q9312_15755</name>
</gene>